<gene>
    <name evidence="1" type="ORF">AUCHE_05_06410</name>
</gene>
<reference evidence="1 2" key="1">
    <citation type="submission" date="2012-08" db="EMBL/GenBank/DDBJ databases">
        <title>Whole genome shotgun sequence of Austwickia chelonae NBRC 105200.</title>
        <authorList>
            <person name="Yoshida I."/>
            <person name="Hosoyama A."/>
            <person name="Tsuchikane K."/>
            <person name="Katsumata H."/>
            <person name="Ando Y."/>
            <person name="Ohji S."/>
            <person name="Hamada M."/>
            <person name="Tamura T."/>
            <person name="Yamazoe A."/>
            <person name="Yamazaki S."/>
            <person name="Fujita N."/>
        </authorList>
    </citation>
    <scope>NUCLEOTIDE SEQUENCE [LARGE SCALE GENOMIC DNA]</scope>
    <source>
        <strain evidence="1 2">NBRC 105200</strain>
    </source>
</reference>
<dbReference type="SUPFAM" id="SSF56784">
    <property type="entry name" value="HAD-like"/>
    <property type="match status" value="1"/>
</dbReference>
<proteinExistence type="predicted"/>
<comment type="caution">
    <text evidence="1">The sequence shown here is derived from an EMBL/GenBank/DDBJ whole genome shotgun (WGS) entry which is preliminary data.</text>
</comment>
<dbReference type="NCBIfam" id="TIGR01460">
    <property type="entry name" value="HAD-SF-IIA"/>
    <property type="match status" value="1"/>
</dbReference>
<dbReference type="PANTHER" id="PTHR19288">
    <property type="entry name" value="4-NITROPHENYLPHOSPHATASE-RELATED"/>
    <property type="match status" value="1"/>
</dbReference>
<dbReference type="Pfam" id="PF13344">
    <property type="entry name" value="Hydrolase_6"/>
    <property type="match status" value="1"/>
</dbReference>
<dbReference type="GO" id="GO:0005737">
    <property type="term" value="C:cytoplasm"/>
    <property type="evidence" value="ECO:0007669"/>
    <property type="project" value="TreeGrafter"/>
</dbReference>
<dbReference type="OrthoDB" id="3400930at2"/>
<dbReference type="Proteomes" id="UP000008495">
    <property type="component" value="Unassembled WGS sequence"/>
</dbReference>
<accession>K6UM18</accession>
<dbReference type="AlphaFoldDB" id="K6UM18"/>
<dbReference type="eggNOG" id="COG0647">
    <property type="taxonomic scope" value="Bacteria"/>
</dbReference>
<dbReference type="RefSeq" id="WP_006502478.1">
    <property type="nucleotide sequence ID" value="NZ_BAGZ01000005.1"/>
</dbReference>
<protein>
    <submittedName>
        <fullName evidence="1">Putative hydrolase</fullName>
    </submittedName>
</protein>
<keyword evidence="2" id="KW-1185">Reference proteome</keyword>
<dbReference type="GO" id="GO:0016791">
    <property type="term" value="F:phosphatase activity"/>
    <property type="evidence" value="ECO:0007669"/>
    <property type="project" value="TreeGrafter"/>
</dbReference>
<dbReference type="InterPro" id="IPR023214">
    <property type="entry name" value="HAD_sf"/>
</dbReference>
<dbReference type="PANTHER" id="PTHR19288:SF95">
    <property type="entry name" value="D-GLYCEROL 3-PHOSPHATE PHOSPHATASE"/>
    <property type="match status" value="1"/>
</dbReference>
<dbReference type="STRING" id="100225.SAMN05421595_1564"/>
<evidence type="ECO:0000313" key="2">
    <source>
        <dbReference type="Proteomes" id="UP000008495"/>
    </source>
</evidence>
<dbReference type="InterPro" id="IPR006357">
    <property type="entry name" value="HAD-SF_hydro_IIA"/>
</dbReference>
<dbReference type="EMBL" id="BAGZ01000005">
    <property type="protein sequence ID" value="GAB77726.1"/>
    <property type="molecule type" value="Genomic_DNA"/>
</dbReference>
<dbReference type="InterPro" id="IPR036412">
    <property type="entry name" value="HAD-like_sf"/>
</dbReference>
<sequence>MTDVSSRLLNLYRGIVCDLDGVVYRGPQAVPHAVETLATVRRAGLGVVYATNNASRTPLEVADQLRSLGLILEPADVVTSAQAGASHLAQILTPGSPVLAIGGAGVAQALTSAGLCAVNSADAAGGRKVAAVLQGYGREVNWADLAEAAYAIAEGAIWVASNTDLTIPTARGIAPGNGSLVGAVRQAVAIDPFVVGKPQTALYELSASVLGGALADTLAVGDRLDTDIEGANKTGIDSLFVLTGVNDIADVVMAPTLLRPRYIASDLRALSNPYEEPAVQCDRSQVTARCTDAEVVIAADGTMTASGEPEAAMRAFVSAAWKARDTGLLADEKEVRHQADAVQIAAQRAAQD</sequence>
<dbReference type="Pfam" id="PF13242">
    <property type="entry name" value="Hydrolase_like"/>
    <property type="match status" value="1"/>
</dbReference>
<keyword evidence="1" id="KW-0378">Hydrolase</keyword>
<name>K6UM18_9MICO</name>
<evidence type="ECO:0000313" key="1">
    <source>
        <dbReference type="EMBL" id="GAB77726.1"/>
    </source>
</evidence>
<organism evidence="1 2">
    <name type="scientific">Austwickia chelonae NBRC 105200</name>
    <dbReference type="NCBI Taxonomy" id="1184607"/>
    <lineage>
        <taxon>Bacteria</taxon>
        <taxon>Bacillati</taxon>
        <taxon>Actinomycetota</taxon>
        <taxon>Actinomycetes</taxon>
        <taxon>Micrococcales</taxon>
        <taxon>Dermatophilaceae</taxon>
        <taxon>Austwickia</taxon>
    </lineage>
</organism>
<dbReference type="Gene3D" id="3.40.50.1000">
    <property type="entry name" value="HAD superfamily/HAD-like"/>
    <property type="match status" value="2"/>
</dbReference>